<proteinExistence type="inferred from homology"/>
<dbReference type="Proteomes" id="UP000310032">
    <property type="component" value="Unassembled WGS sequence"/>
</dbReference>
<keyword evidence="5" id="KW-0378">Hydrolase</keyword>
<dbReference type="Proteomes" id="UP000463337">
    <property type="component" value="Unassembled WGS sequence"/>
</dbReference>
<organism evidence="8 9">
    <name type="scientific">Parabacteroides distasonis</name>
    <dbReference type="NCBI Taxonomy" id="823"/>
    <lineage>
        <taxon>Bacteria</taxon>
        <taxon>Pseudomonadati</taxon>
        <taxon>Bacteroidota</taxon>
        <taxon>Bacteroidia</taxon>
        <taxon>Bacteroidales</taxon>
        <taxon>Tannerellaceae</taxon>
        <taxon>Parabacteroides</taxon>
    </lineage>
</organism>
<dbReference type="InterPro" id="IPR037038">
    <property type="entry name" value="HepT-like_sf"/>
</dbReference>
<dbReference type="PANTHER" id="PTHR34139">
    <property type="entry name" value="UPF0331 PROTEIN MJ0127"/>
    <property type="match status" value="1"/>
</dbReference>
<dbReference type="Pfam" id="PF01934">
    <property type="entry name" value="HepT-like"/>
    <property type="match status" value="1"/>
</dbReference>
<evidence type="ECO:0000313" key="10">
    <source>
        <dbReference type="Proteomes" id="UP000463337"/>
    </source>
</evidence>
<reference evidence="8 9" key="2">
    <citation type="submission" date="2019-04" db="EMBL/GenBank/DDBJ databases">
        <title>Microbes associate with the intestines of laboratory mice.</title>
        <authorList>
            <person name="Navarre W."/>
            <person name="Wong E."/>
            <person name="Huang K."/>
            <person name="Tropini C."/>
            <person name="Ng K."/>
            <person name="Yu B."/>
        </authorList>
    </citation>
    <scope>NUCLEOTIDE SEQUENCE [LARGE SCALE GENOMIC DNA]</scope>
    <source>
        <strain evidence="8 9">NM39_I3</strain>
    </source>
</reference>
<evidence type="ECO:0000313" key="9">
    <source>
        <dbReference type="Proteomes" id="UP000310032"/>
    </source>
</evidence>
<reference evidence="7 10" key="1">
    <citation type="journal article" date="2019" name="Nat. Med.">
        <title>A library of human gut bacterial isolates paired with longitudinal multiomics data enables mechanistic microbiome research.</title>
        <authorList>
            <person name="Poyet M."/>
            <person name="Groussin M."/>
            <person name="Gibbons S.M."/>
            <person name="Avila-Pacheco J."/>
            <person name="Jiang X."/>
            <person name="Kearney S.M."/>
            <person name="Perrotta A.R."/>
            <person name="Berdy B."/>
            <person name="Zhao S."/>
            <person name="Lieberman T.D."/>
            <person name="Swanson P.K."/>
            <person name="Smith M."/>
            <person name="Roesemann S."/>
            <person name="Alexander J.E."/>
            <person name="Rich S.A."/>
            <person name="Livny J."/>
            <person name="Vlamakis H."/>
            <person name="Clish C."/>
            <person name="Bullock K."/>
            <person name="Deik A."/>
            <person name="Scott J."/>
            <person name="Pierce K.A."/>
            <person name="Xavier R.J."/>
            <person name="Alm E.J."/>
        </authorList>
    </citation>
    <scope>NUCLEOTIDE SEQUENCE [LARGE SCALE GENOMIC DNA]</scope>
    <source>
        <strain evidence="7 10">BIOML-A41</strain>
    </source>
</reference>
<sequence>MWDEELLRSSLQKIGTAINRILERSDTIQSPDDFLTTPSGVERMESICMLLIAIGESVKRIDKITDKQLLSQYPEIDWKGVMGMRDIIAHHYFDIDADIIFDVMKNNLPTVRLAVNRMIENL</sequence>
<comment type="similarity">
    <text evidence="6">Belongs to the HepT RNase toxin family.</text>
</comment>
<name>A0A174TS76_PARDI</name>
<gene>
    <name evidence="8" type="ORF">E5342_15865</name>
    <name evidence="7" type="ORF">GKD59_15395</name>
</gene>
<keyword evidence="3" id="KW-0540">Nuclease</keyword>
<dbReference type="PANTHER" id="PTHR34139:SF1">
    <property type="entry name" value="RNASE MJ1380-RELATED"/>
    <property type="match status" value="1"/>
</dbReference>
<dbReference type="GO" id="GO:0110001">
    <property type="term" value="C:toxin-antitoxin complex"/>
    <property type="evidence" value="ECO:0007669"/>
    <property type="project" value="InterPro"/>
</dbReference>
<evidence type="ECO:0000313" key="7">
    <source>
        <dbReference type="EMBL" id="MRY59265.1"/>
    </source>
</evidence>
<keyword evidence="2" id="KW-1277">Toxin-antitoxin system</keyword>
<keyword evidence="4" id="KW-0547">Nucleotide-binding</keyword>
<accession>A0A174TS76</accession>
<dbReference type="GO" id="GO:0016787">
    <property type="term" value="F:hydrolase activity"/>
    <property type="evidence" value="ECO:0007669"/>
    <property type="project" value="UniProtKB-KW"/>
</dbReference>
<evidence type="ECO:0000256" key="2">
    <source>
        <dbReference type="ARBA" id="ARBA00022649"/>
    </source>
</evidence>
<dbReference type="AlphaFoldDB" id="A0A174TS76"/>
<keyword evidence="1" id="KW-0597">Phosphoprotein</keyword>
<dbReference type="InterPro" id="IPR051813">
    <property type="entry name" value="HepT_RNase_toxin"/>
</dbReference>
<dbReference type="EMBL" id="WKLT01000014">
    <property type="protein sequence ID" value="MRY59265.1"/>
    <property type="molecule type" value="Genomic_DNA"/>
</dbReference>
<dbReference type="InterPro" id="IPR008201">
    <property type="entry name" value="HepT-like"/>
</dbReference>
<dbReference type="EMBL" id="SRYM01000057">
    <property type="protein sequence ID" value="TGY54914.1"/>
    <property type="molecule type" value="Genomic_DNA"/>
</dbReference>
<evidence type="ECO:0000313" key="8">
    <source>
        <dbReference type="EMBL" id="TGY54914.1"/>
    </source>
</evidence>
<dbReference type="GO" id="GO:0000166">
    <property type="term" value="F:nucleotide binding"/>
    <property type="evidence" value="ECO:0007669"/>
    <property type="project" value="UniProtKB-KW"/>
</dbReference>
<dbReference type="GO" id="GO:0004540">
    <property type="term" value="F:RNA nuclease activity"/>
    <property type="evidence" value="ECO:0007669"/>
    <property type="project" value="InterPro"/>
</dbReference>
<evidence type="ECO:0000256" key="6">
    <source>
        <dbReference type="ARBA" id="ARBA00024207"/>
    </source>
</evidence>
<protein>
    <submittedName>
        <fullName evidence="8">DUF86 domain-containing protein</fullName>
    </submittedName>
</protein>
<evidence type="ECO:0000256" key="5">
    <source>
        <dbReference type="ARBA" id="ARBA00022801"/>
    </source>
</evidence>
<evidence type="ECO:0000256" key="1">
    <source>
        <dbReference type="ARBA" id="ARBA00022553"/>
    </source>
</evidence>
<evidence type="ECO:0000256" key="3">
    <source>
        <dbReference type="ARBA" id="ARBA00022722"/>
    </source>
</evidence>
<dbReference type="RefSeq" id="WP_048928514.1">
    <property type="nucleotide sequence ID" value="NZ_AP019729.1"/>
</dbReference>
<evidence type="ECO:0000256" key="4">
    <source>
        <dbReference type="ARBA" id="ARBA00022741"/>
    </source>
</evidence>
<comment type="caution">
    <text evidence="8">The sequence shown here is derived from an EMBL/GenBank/DDBJ whole genome shotgun (WGS) entry which is preliminary data.</text>
</comment>
<dbReference type="Gene3D" id="1.20.120.580">
    <property type="entry name" value="bsu32300-like"/>
    <property type="match status" value="1"/>
</dbReference>